<dbReference type="Proteomes" id="UP000319374">
    <property type="component" value="Chromosome"/>
</dbReference>
<organism evidence="2 3">
    <name type="scientific">Alistipes dispar</name>
    <dbReference type="NCBI Taxonomy" id="2585119"/>
    <lineage>
        <taxon>Bacteria</taxon>
        <taxon>Pseudomonadati</taxon>
        <taxon>Bacteroidota</taxon>
        <taxon>Bacteroidia</taxon>
        <taxon>Bacteroidales</taxon>
        <taxon>Rikenellaceae</taxon>
        <taxon>Alistipes</taxon>
    </lineage>
</organism>
<evidence type="ECO:0008006" key="4">
    <source>
        <dbReference type="Google" id="ProtNLM"/>
    </source>
</evidence>
<protein>
    <recommendedName>
        <fullName evidence="4">DUF115 domain-containing protein</fullName>
    </recommendedName>
</protein>
<dbReference type="RefSeq" id="WP_141428108.1">
    <property type="nucleotide sequence ID" value="NZ_AP019736.1"/>
</dbReference>
<evidence type="ECO:0000256" key="1">
    <source>
        <dbReference type="SAM" id="MobiDB-lite"/>
    </source>
</evidence>
<name>A0A4Y1WYZ8_9BACT</name>
<gene>
    <name evidence="2" type="ORF">A5CPEGH6_09110</name>
</gene>
<reference evidence="3" key="1">
    <citation type="submission" date="2019-06" db="EMBL/GenBank/DDBJ databases">
        <title>Alistipes onderdonkii subsp. vulgaris subsp. nov., Alistipes dispar sp. nov. and Alistipes communis sp. nov., isolated from human faeces, and creation of Alistipes onderdonkii subsp. onderdonkii subsp. nov.</title>
        <authorList>
            <person name="Sakamoto M."/>
            <person name="Ikeyama N."/>
            <person name="Ogata Y."/>
            <person name="Suda W."/>
            <person name="Iino T."/>
            <person name="Hattori M."/>
            <person name="Ohkuma M."/>
        </authorList>
    </citation>
    <scope>NUCLEOTIDE SEQUENCE [LARGE SCALE GENOMIC DNA]</scope>
    <source>
        <strain evidence="3">5CPEGH6</strain>
    </source>
</reference>
<dbReference type="OrthoDB" id="5328262at2"/>
<proteinExistence type="predicted"/>
<dbReference type="GeneID" id="98672891"/>
<feature type="region of interest" description="Disordered" evidence="1">
    <location>
        <begin position="38"/>
        <end position="77"/>
    </location>
</feature>
<keyword evidence="3" id="KW-1185">Reference proteome</keyword>
<dbReference type="Gene3D" id="3.90.1480.10">
    <property type="entry name" value="Alpha-2,3-sialyltransferase"/>
    <property type="match status" value="1"/>
</dbReference>
<dbReference type="KEGG" id="ada:A5CPEGH6_09110"/>
<sequence>MTFSEKIIRLIRNTFDTVLYFAVMAVKEDFRNYVGRAGRTPGAGAGQAGPGRSGSAKGGGPAAEDSVGVPGGVQTGRPRETMAVLGNGPSLARELPGLLERTGDRDFMAVNFFALDERFTLLRPAYYVLSDPMFFRESAFRDRVAGLYRAMNERVSWPMTLYVQYYNPERFDYRAVLPNPLIRIVPFHTYMYRGFRSVEFWLFRRGLGSANFGTVVQVGEYVALLLGYRRVELYGVDHTLLEGLCVDGWNRLCRADRHYYDAGAPAAPQPVFRKVPPVPYTMASYLAEVAELFRGHEVLRDYAASLGARIVNCTRGSMIDAYERAAE</sequence>
<dbReference type="EMBL" id="AP019736">
    <property type="protein sequence ID" value="BBL06273.1"/>
    <property type="molecule type" value="Genomic_DNA"/>
</dbReference>
<dbReference type="AlphaFoldDB" id="A0A4Y1WYZ8"/>
<evidence type="ECO:0000313" key="2">
    <source>
        <dbReference type="EMBL" id="BBL06273.1"/>
    </source>
</evidence>
<feature type="compositionally biased region" description="Gly residues" evidence="1">
    <location>
        <begin position="41"/>
        <end position="61"/>
    </location>
</feature>
<evidence type="ECO:0000313" key="3">
    <source>
        <dbReference type="Proteomes" id="UP000319374"/>
    </source>
</evidence>
<accession>A0A4Y1WYZ8</accession>